<organism evidence="1">
    <name type="scientific">Rhizophora mucronata</name>
    <name type="common">Asiatic mangrove</name>
    <dbReference type="NCBI Taxonomy" id="61149"/>
    <lineage>
        <taxon>Eukaryota</taxon>
        <taxon>Viridiplantae</taxon>
        <taxon>Streptophyta</taxon>
        <taxon>Embryophyta</taxon>
        <taxon>Tracheophyta</taxon>
        <taxon>Spermatophyta</taxon>
        <taxon>Magnoliopsida</taxon>
        <taxon>eudicotyledons</taxon>
        <taxon>Gunneridae</taxon>
        <taxon>Pentapetalae</taxon>
        <taxon>rosids</taxon>
        <taxon>fabids</taxon>
        <taxon>Malpighiales</taxon>
        <taxon>Rhizophoraceae</taxon>
        <taxon>Rhizophora</taxon>
    </lineage>
</organism>
<accession>A0A2P2QMV6</accession>
<evidence type="ECO:0000313" key="1">
    <source>
        <dbReference type="EMBL" id="MBX68370.1"/>
    </source>
</evidence>
<dbReference type="AlphaFoldDB" id="A0A2P2QMV6"/>
<protein>
    <submittedName>
        <fullName evidence="1">Uncharacterized protein</fullName>
    </submittedName>
</protein>
<proteinExistence type="predicted"/>
<reference evidence="1" key="1">
    <citation type="submission" date="2018-02" db="EMBL/GenBank/DDBJ databases">
        <title>Rhizophora mucronata_Transcriptome.</title>
        <authorList>
            <person name="Meera S.P."/>
            <person name="Sreeshan A."/>
            <person name="Augustine A."/>
        </authorList>
    </citation>
    <scope>NUCLEOTIDE SEQUENCE</scope>
    <source>
        <tissue evidence="1">Leaf</tissue>
    </source>
</reference>
<dbReference type="EMBL" id="GGEC01087886">
    <property type="protein sequence ID" value="MBX68370.1"/>
    <property type="molecule type" value="Transcribed_RNA"/>
</dbReference>
<name>A0A2P2QMV6_RHIMU</name>
<sequence length="27" mass="3138">MHGRSYQRLSFKSGQSIMVHILASFKK</sequence>